<evidence type="ECO:0000313" key="13">
    <source>
        <dbReference type="Proteomes" id="UP001144372"/>
    </source>
</evidence>
<sequence>MSDGNVKTVYMMGIGGIAMGTLATMLKEKGYFVVGSDVNLYPPMSDHLESLHIPLFKGYNVENLSKYPPDLVIIGNVIRRENAEAQQVLNQGIPYLSMPEAISRFFLCKHQSIVVAGTHGKSTTSSLLSWILTYAGLDPSTFVGAFLKNCERSYRIGNGRYMVLEGDEYDTAFFDKGSKFLHYRPHIGIITSIEYDHADIFPNFEAVLSAFHRFAQLIAPSDYLIINADDPHCLEVGRNCKGKVLTYGWSDKAQWRIHEVEFRPEEIRFTYQSPHSATPGSMISHLPGRHNVSNILGIMAAADIAGISMETFQEALLKFPGVKRRQDLIGETKGVLIMDDFAHHPTAVKETIDALKLFYPQRRLIAAFEPRTNTSRRSVFHSAYTSAFDGADCICIKQPQGMESISPQERLDAKKLVQDIVLRGKEAHYFSTTEELIEFLSQYCASNDLVLCMSNGSFDGLPGRLLEQLSQQSQI</sequence>
<keyword evidence="6" id="KW-0573">Peptidoglycan synthesis</keyword>
<dbReference type="Pfam" id="PF02875">
    <property type="entry name" value="Mur_ligase_C"/>
    <property type="match status" value="1"/>
</dbReference>
<dbReference type="SUPFAM" id="SSF53623">
    <property type="entry name" value="MurD-like peptide ligases, catalytic domain"/>
    <property type="match status" value="1"/>
</dbReference>
<evidence type="ECO:0000256" key="8">
    <source>
        <dbReference type="ARBA" id="ARBA00023316"/>
    </source>
</evidence>
<keyword evidence="5" id="KW-0133">Cell shape</keyword>
<feature type="domain" description="Mur ligase central" evidence="11">
    <location>
        <begin position="115"/>
        <end position="302"/>
    </location>
</feature>
<feature type="domain" description="Mur ligase C-terminal" evidence="10">
    <location>
        <begin position="324"/>
        <end position="456"/>
    </location>
</feature>
<dbReference type="PANTHER" id="PTHR43445">
    <property type="entry name" value="UDP-N-ACETYLMURAMATE--L-ALANINE LIGASE-RELATED"/>
    <property type="match status" value="1"/>
</dbReference>
<dbReference type="InterPro" id="IPR050061">
    <property type="entry name" value="MurCDEF_pg_biosynth"/>
</dbReference>
<dbReference type="GO" id="GO:0071555">
    <property type="term" value="P:cell wall organization"/>
    <property type="evidence" value="ECO:0007669"/>
    <property type="project" value="UniProtKB-KW"/>
</dbReference>
<keyword evidence="7" id="KW-0131">Cell cycle</keyword>
<evidence type="ECO:0000256" key="3">
    <source>
        <dbReference type="ARBA" id="ARBA00022741"/>
    </source>
</evidence>
<dbReference type="SUPFAM" id="SSF51984">
    <property type="entry name" value="MurCD N-terminal domain"/>
    <property type="match status" value="1"/>
</dbReference>
<proteinExistence type="predicted"/>
<feature type="domain" description="Mur ligase N-terminal catalytic" evidence="9">
    <location>
        <begin position="9"/>
        <end position="105"/>
    </location>
</feature>
<dbReference type="PANTHER" id="PTHR43445:SF5">
    <property type="entry name" value="UDP-N-ACETYLMURAMATE--L-ALANYL-GAMMA-D-GLUTAMYL-MESO-2,6-DIAMINOHEPTANDIOATE LIGASE"/>
    <property type="match status" value="1"/>
</dbReference>
<evidence type="ECO:0000313" key="12">
    <source>
        <dbReference type="EMBL" id="GLI33199.1"/>
    </source>
</evidence>
<evidence type="ECO:0000256" key="5">
    <source>
        <dbReference type="ARBA" id="ARBA00022960"/>
    </source>
</evidence>
<evidence type="ECO:0000256" key="1">
    <source>
        <dbReference type="ARBA" id="ARBA00022598"/>
    </source>
</evidence>
<dbReference type="Gene3D" id="3.40.1190.10">
    <property type="entry name" value="Mur-like, catalytic domain"/>
    <property type="match status" value="1"/>
</dbReference>
<dbReference type="Pfam" id="PF01225">
    <property type="entry name" value="Mur_ligase"/>
    <property type="match status" value="1"/>
</dbReference>
<dbReference type="InterPro" id="IPR013221">
    <property type="entry name" value="Mur_ligase_cen"/>
</dbReference>
<evidence type="ECO:0000256" key="6">
    <source>
        <dbReference type="ARBA" id="ARBA00022984"/>
    </source>
</evidence>
<dbReference type="InterPro" id="IPR000713">
    <property type="entry name" value="Mur_ligase_N"/>
</dbReference>
<keyword evidence="4" id="KW-0067">ATP-binding</keyword>
<evidence type="ECO:0000259" key="10">
    <source>
        <dbReference type="Pfam" id="PF02875"/>
    </source>
</evidence>
<gene>
    <name evidence="12" type="primary">mpl</name>
    <name evidence="12" type="ORF">DAMNIGENAA_06320</name>
</gene>
<dbReference type="SUPFAM" id="SSF53244">
    <property type="entry name" value="MurD-like peptide ligases, peptide-binding domain"/>
    <property type="match status" value="1"/>
</dbReference>
<keyword evidence="13" id="KW-1185">Reference proteome</keyword>
<dbReference type="InterPro" id="IPR004101">
    <property type="entry name" value="Mur_ligase_C"/>
</dbReference>
<dbReference type="Gene3D" id="3.40.50.720">
    <property type="entry name" value="NAD(P)-binding Rossmann-like Domain"/>
    <property type="match status" value="1"/>
</dbReference>
<dbReference type="GO" id="GO:0051301">
    <property type="term" value="P:cell division"/>
    <property type="evidence" value="ECO:0007669"/>
    <property type="project" value="UniProtKB-KW"/>
</dbReference>
<dbReference type="InterPro" id="IPR036565">
    <property type="entry name" value="Mur-like_cat_sf"/>
</dbReference>
<evidence type="ECO:0000256" key="4">
    <source>
        <dbReference type="ARBA" id="ARBA00022840"/>
    </source>
</evidence>
<evidence type="ECO:0000256" key="2">
    <source>
        <dbReference type="ARBA" id="ARBA00022618"/>
    </source>
</evidence>
<comment type="caution">
    <text evidence="12">The sequence shown here is derived from an EMBL/GenBank/DDBJ whole genome shotgun (WGS) entry which is preliminary data.</text>
</comment>
<dbReference type="RefSeq" id="WP_281792214.1">
    <property type="nucleotide sequence ID" value="NZ_BSDR01000001.1"/>
</dbReference>
<dbReference type="Pfam" id="PF08245">
    <property type="entry name" value="Mur_ligase_M"/>
    <property type="match status" value="1"/>
</dbReference>
<dbReference type="AlphaFoldDB" id="A0A9W6FRP1"/>
<reference evidence="12" key="1">
    <citation type="submission" date="2022-12" db="EMBL/GenBank/DDBJ databases">
        <title>Reference genome sequencing for broad-spectrum identification of bacterial and archaeal isolates by mass spectrometry.</title>
        <authorList>
            <person name="Sekiguchi Y."/>
            <person name="Tourlousse D.M."/>
        </authorList>
    </citation>
    <scope>NUCLEOTIDE SEQUENCE</scope>
    <source>
        <strain evidence="12">ASRB1</strain>
    </source>
</reference>
<evidence type="ECO:0000256" key="7">
    <source>
        <dbReference type="ARBA" id="ARBA00023306"/>
    </source>
</evidence>
<dbReference type="GO" id="GO:0016881">
    <property type="term" value="F:acid-amino acid ligase activity"/>
    <property type="evidence" value="ECO:0007669"/>
    <property type="project" value="InterPro"/>
</dbReference>
<name>A0A9W6FRP1_9BACT</name>
<evidence type="ECO:0000259" key="9">
    <source>
        <dbReference type="Pfam" id="PF01225"/>
    </source>
</evidence>
<dbReference type="GO" id="GO:0008360">
    <property type="term" value="P:regulation of cell shape"/>
    <property type="evidence" value="ECO:0007669"/>
    <property type="project" value="UniProtKB-KW"/>
</dbReference>
<dbReference type="EMBL" id="BSDR01000001">
    <property type="protein sequence ID" value="GLI33199.1"/>
    <property type="molecule type" value="Genomic_DNA"/>
</dbReference>
<organism evidence="12 13">
    <name type="scientific">Desulforhabdus amnigena</name>
    <dbReference type="NCBI Taxonomy" id="40218"/>
    <lineage>
        <taxon>Bacteria</taxon>
        <taxon>Pseudomonadati</taxon>
        <taxon>Thermodesulfobacteriota</taxon>
        <taxon>Syntrophobacteria</taxon>
        <taxon>Syntrophobacterales</taxon>
        <taxon>Syntrophobacteraceae</taxon>
        <taxon>Desulforhabdus</taxon>
    </lineage>
</organism>
<protein>
    <submittedName>
        <fullName evidence="12">UDP-N-acetylmuramate:L-alanyl-gamma-D-glutamyl-meso-diaminopimelate ligase</fullName>
    </submittedName>
</protein>
<dbReference type="InterPro" id="IPR036615">
    <property type="entry name" value="Mur_ligase_C_dom_sf"/>
</dbReference>
<keyword evidence="3" id="KW-0547">Nucleotide-binding</keyword>
<evidence type="ECO:0000259" key="11">
    <source>
        <dbReference type="Pfam" id="PF08245"/>
    </source>
</evidence>
<dbReference type="GO" id="GO:0005524">
    <property type="term" value="F:ATP binding"/>
    <property type="evidence" value="ECO:0007669"/>
    <property type="project" value="UniProtKB-KW"/>
</dbReference>
<accession>A0A9W6FRP1</accession>
<keyword evidence="2" id="KW-0132">Cell division</keyword>
<keyword evidence="8" id="KW-0961">Cell wall biogenesis/degradation</keyword>
<dbReference type="Proteomes" id="UP001144372">
    <property type="component" value="Unassembled WGS sequence"/>
</dbReference>
<dbReference type="Gene3D" id="3.90.190.20">
    <property type="entry name" value="Mur ligase, C-terminal domain"/>
    <property type="match status" value="1"/>
</dbReference>
<keyword evidence="1 12" id="KW-0436">Ligase</keyword>
<dbReference type="GO" id="GO:0009252">
    <property type="term" value="P:peptidoglycan biosynthetic process"/>
    <property type="evidence" value="ECO:0007669"/>
    <property type="project" value="UniProtKB-KW"/>
</dbReference>